<sequence>MLLVVYFFFFLAIFSIFTSFNLKSYSVLNRSYKYYKFIDLVGITFIDYSITSKVDYKQIYSRQKPKVKIIFSRFTLLRYKFYKSITRTLTFSNKYKGSRLRGLKDYKTSIEAIESIIISLIRLLEKASIYKIGTYLNYKILLSKVANI</sequence>
<dbReference type="AlphaFoldDB" id="A0A6A6AL92"/>
<evidence type="ECO:0000313" key="2">
    <source>
        <dbReference type="EMBL" id="KAF2132336.1"/>
    </source>
</evidence>
<proteinExistence type="predicted"/>
<organism evidence="2 3">
    <name type="scientific">Dothidotthia symphoricarpi CBS 119687</name>
    <dbReference type="NCBI Taxonomy" id="1392245"/>
    <lineage>
        <taxon>Eukaryota</taxon>
        <taxon>Fungi</taxon>
        <taxon>Dikarya</taxon>
        <taxon>Ascomycota</taxon>
        <taxon>Pezizomycotina</taxon>
        <taxon>Dothideomycetes</taxon>
        <taxon>Pleosporomycetidae</taxon>
        <taxon>Pleosporales</taxon>
        <taxon>Dothidotthiaceae</taxon>
        <taxon>Dothidotthia</taxon>
    </lineage>
</organism>
<keyword evidence="3" id="KW-1185">Reference proteome</keyword>
<reference evidence="2" key="1">
    <citation type="journal article" date="2020" name="Stud. Mycol.">
        <title>101 Dothideomycetes genomes: a test case for predicting lifestyles and emergence of pathogens.</title>
        <authorList>
            <person name="Haridas S."/>
            <person name="Albert R."/>
            <person name="Binder M."/>
            <person name="Bloem J."/>
            <person name="Labutti K."/>
            <person name="Salamov A."/>
            <person name="Andreopoulos B."/>
            <person name="Baker S."/>
            <person name="Barry K."/>
            <person name="Bills G."/>
            <person name="Bluhm B."/>
            <person name="Cannon C."/>
            <person name="Castanera R."/>
            <person name="Culley D."/>
            <person name="Daum C."/>
            <person name="Ezra D."/>
            <person name="Gonzalez J."/>
            <person name="Henrissat B."/>
            <person name="Kuo A."/>
            <person name="Liang C."/>
            <person name="Lipzen A."/>
            <person name="Lutzoni F."/>
            <person name="Magnuson J."/>
            <person name="Mondo S."/>
            <person name="Nolan M."/>
            <person name="Ohm R."/>
            <person name="Pangilinan J."/>
            <person name="Park H.-J."/>
            <person name="Ramirez L."/>
            <person name="Alfaro M."/>
            <person name="Sun H."/>
            <person name="Tritt A."/>
            <person name="Yoshinaga Y."/>
            <person name="Zwiers L.-H."/>
            <person name="Turgeon B."/>
            <person name="Goodwin S."/>
            <person name="Spatafora J."/>
            <person name="Crous P."/>
            <person name="Grigoriev I."/>
        </authorList>
    </citation>
    <scope>NUCLEOTIDE SEQUENCE</scope>
    <source>
        <strain evidence="2">CBS 119687</strain>
    </source>
</reference>
<keyword evidence="1" id="KW-1133">Transmembrane helix</keyword>
<dbReference type="EMBL" id="ML977501">
    <property type="protein sequence ID" value="KAF2132336.1"/>
    <property type="molecule type" value="Genomic_DNA"/>
</dbReference>
<dbReference type="GeneID" id="54406969"/>
<dbReference type="Proteomes" id="UP000799771">
    <property type="component" value="Unassembled WGS sequence"/>
</dbReference>
<gene>
    <name evidence="2" type="ORF">P153DRAFT_354953</name>
</gene>
<keyword evidence="1" id="KW-0812">Transmembrane</keyword>
<accession>A0A6A6AL92</accession>
<keyword evidence="1" id="KW-0472">Membrane</keyword>
<dbReference type="RefSeq" id="XP_033526723.1">
    <property type="nucleotide sequence ID" value="XM_033666537.1"/>
</dbReference>
<evidence type="ECO:0000313" key="3">
    <source>
        <dbReference type="Proteomes" id="UP000799771"/>
    </source>
</evidence>
<evidence type="ECO:0000256" key="1">
    <source>
        <dbReference type="SAM" id="Phobius"/>
    </source>
</evidence>
<feature type="transmembrane region" description="Helical" evidence="1">
    <location>
        <begin position="6"/>
        <end position="28"/>
    </location>
</feature>
<name>A0A6A6AL92_9PLEO</name>
<protein>
    <submittedName>
        <fullName evidence="2">Uncharacterized protein</fullName>
    </submittedName>
</protein>